<evidence type="ECO:0000313" key="4">
    <source>
        <dbReference type="Proteomes" id="UP000178869"/>
    </source>
</evidence>
<dbReference type="CDD" id="cd20736">
    <property type="entry name" value="PoNe_Nuclease"/>
    <property type="match status" value="1"/>
</dbReference>
<dbReference type="InterPro" id="IPR011335">
    <property type="entry name" value="Restrct_endonuc-II-like"/>
</dbReference>
<sequence length="121" mass="13863">MNINVGRRGEEIAADYLKKKGYKIIARNWKPAKLPTAGEIDIVAKRGEDFVFVEVKALSQNDTFYPEDHFTPDKAAKTIRAARLWLAENNSLDRPWQIDLIAIEMYAGGQEHIFHYEQVVS</sequence>
<dbReference type="SUPFAM" id="SSF52980">
    <property type="entry name" value="Restriction endonuclease-like"/>
    <property type="match status" value="1"/>
</dbReference>
<dbReference type="Proteomes" id="UP000178869">
    <property type="component" value="Unassembled WGS sequence"/>
</dbReference>
<evidence type="ECO:0000256" key="2">
    <source>
        <dbReference type="HAMAP-Rule" id="MF_00048"/>
    </source>
</evidence>
<organism evidence="3 4">
    <name type="scientific">Candidatus Terrybacteria bacterium RIFCSPHIGHO2_01_FULL_43_35</name>
    <dbReference type="NCBI Taxonomy" id="1802361"/>
    <lineage>
        <taxon>Bacteria</taxon>
        <taxon>Candidatus Terryibacteriota</taxon>
    </lineage>
</organism>
<name>A0A1G2PED9_9BACT</name>
<dbReference type="PANTHER" id="PTHR34039">
    <property type="entry name" value="UPF0102 PROTEIN YRAN"/>
    <property type="match status" value="1"/>
</dbReference>
<gene>
    <name evidence="3" type="ORF">A2828_02285</name>
</gene>
<accession>A0A1G2PED9</accession>
<dbReference type="HAMAP" id="MF_00048">
    <property type="entry name" value="UPF0102"/>
    <property type="match status" value="1"/>
</dbReference>
<comment type="caution">
    <text evidence="3">The sequence shown here is derived from an EMBL/GenBank/DDBJ whole genome shotgun (WGS) entry which is preliminary data.</text>
</comment>
<dbReference type="EMBL" id="MHSR01000013">
    <property type="protein sequence ID" value="OHA46705.1"/>
    <property type="molecule type" value="Genomic_DNA"/>
</dbReference>
<proteinExistence type="inferred from homology"/>
<evidence type="ECO:0000313" key="3">
    <source>
        <dbReference type="EMBL" id="OHA46705.1"/>
    </source>
</evidence>
<dbReference type="InterPro" id="IPR011856">
    <property type="entry name" value="tRNA_endonuc-like_dom_sf"/>
</dbReference>
<dbReference type="Gene3D" id="3.40.1350.10">
    <property type="match status" value="1"/>
</dbReference>
<dbReference type="Pfam" id="PF02021">
    <property type="entry name" value="UPF0102"/>
    <property type="match status" value="1"/>
</dbReference>
<dbReference type="InterPro" id="IPR003509">
    <property type="entry name" value="UPF0102_YraN-like"/>
</dbReference>
<dbReference type="GO" id="GO:0003676">
    <property type="term" value="F:nucleic acid binding"/>
    <property type="evidence" value="ECO:0007669"/>
    <property type="project" value="InterPro"/>
</dbReference>
<dbReference type="PANTHER" id="PTHR34039:SF1">
    <property type="entry name" value="UPF0102 PROTEIN YRAN"/>
    <property type="match status" value="1"/>
</dbReference>
<dbReference type="AlphaFoldDB" id="A0A1G2PED9"/>
<comment type="similarity">
    <text evidence="1 2">Belongs to the UPF0102 family.</text>
</comment>
<evidence type="ECO:0000256" key="1">
    <source>
        <dbReference type="ARBA" id="ARBA00006738"/>
    </source>
</evidence>
<protein>
    <recommendedName>
        <fullName evidence="2">UPF0102 protein A2828_02285</fullName>
    </recommendedName>
</protein>
<reference evidence="3 4" key="1">
    <citation type="journal article" date="2016" name="Nat. Commun.">
        <title>Thousands of microbial genomes shed light on interconnected biogeochemical processes in an aquifer system.</title>
        <authorList>
            <person name="Anantharaman K."/>
            <person name="Brown C.T."/>
            <person name="Hug L.A."/>
            <person name="Sharon I."/>
            <person name="Castelle C.J."/>
            <person name="Probst A.J."/>
            <person name="Thomas B.C."/>
            <person name="Singh A."/>
            <person name="Wilkins M.J."/>
            <person name="Karaoz U."/>
            <person name="Brodie E.L."/>
            <person name="Williams K.H."/>
            <person name="Hubbard S.S."/>
            <person name="Banfield J.F."/>
        </authorList>
    </citation>
    <scope>NUCLEOTIDE SEQUENCE [LARGE SCALE GENOMIC DNA]</scope>
</reference>